<evidence type="ECO:0000256" key="1">
    <source>
        <dbReference type="SAM" id="MobiDB-lite"/>
    </source>
</evidence>
<sequence>MANKGSYPGAPPKYMNDFTKALSVEVKLLLEEVGKLRDERRMLQYEIAELMALKSKHGAGGEYIPDWAPKVSLASSLPPTLQTIPIPLFIWKREPTPPPASPPPLAIEDVQPAKPAWRTVHKKPERKPKPKALPPPPADPVPGPPLEPPRNLPSWAQWRPNPVFSPQPKVGTSSAPLPAPAPVAPRGGLFGPPSPPPK</sequence>
<feature type="compositionally biased region" description="Pro residues" evidence="1">
    <location>
        <begin position="96"/>
        <end position="105"/>
    </location>
</feature>
<evidence type="ECO:0000313" key="2">
    <source>
        <dbReference type="EMBL" id="KAJ3477042.1"/>
    </source>
</evidence>
<comment type="caution">
    <text evidence="2">The sequence shown here is derived from an EMBL/GenBank/DDBJ whole genome shotgun (WGS) entry which is preliminary data.</text>
</comment>
<organism evidence="2 3">
    <name type="scientific">Meripilus lineatus</name>
    <dbReference type="NCBI Taxonomy" id="2056292"/>
    <lineage>
        <taxon>Eukaryota</taxon>
        <taxon>Fungi</taxon>
        <taxon>Dikarya</taxon>
        <taxon>Basidiomycota</taxon>
        <taxon>Agaricomycotina</taxon>
        <taxon>Agaricomycetes</taxon>
        <taxon>Polyporales</taxon>
        <taxon>Meripilaceae</taxon>
        <taxon>Meripilus</taxon>
    </lineage>
</organism>
<keyword evidence="3" id="KW-1185">Reference proteome</keyword>
<reference evidence="2" key="1">
    <citation type="submission" date="2022-07" db="EMBL/GenBank/DDBJ databases">
        <title>Genome Sequence of Physisporinus lineatus.</title>
        <authorList>
            <person name="Buettner E."/>
        </authorList>
    </citation>
    <scope>NUCLEOTIDE SEQUENCE</scope>
    <source>
        <strain evidence="2">VT162</strain>
    </source>
</reference>
<proteinExistence type="predicted"/>
<protein>
    <submittedName>
        <fullName evidence="2">Uncharacterized protein</fullName>
    </submittedName>
</protein>
<dbReference type="EMBL" id="JANAWD010000638">
    <property type="protein sequence ID" value="KAJ3477042.1"/>
    <property type="molecule type" value="Genomic_DNA"/>
</dbReference>
<feature type="compositionally biased region" description="Basic residues" evidence="1">
    <location>
        <begin position="119"/>
        <end position="130"/>
    </location>
</feature>
<name>A0AAD5UTE0_9APHY</name>
<gene>
    <name evidence="2" type="ORF">NLI96_g10734</name>
</gene>
<dbReference type="AlphaFoldDB" id="A0AAD5UTE0"/>
<feature type="region of interest" description="Disordered" evidence="1">
    <location>
        <begin position="95"/>
        <end position="198"/>
    </location>
</feature>
<dbReference type="Proteomes" id="UP001212997">
    <property type="component" value="Unassembled WGS sequence"/>
</dbReference>
<evidence type="ECO:0000313" key="3">
    <source>
        <dbReference type="Proteomes" id="UP001212997"/>
    </source>
</evidence>
<accession>A0AAD5UTE0</accession>
<feature type="compositionally biased region" description="Pro residues" evidence="1">
    <location>
        <begin position="131"/>
        <end position="151"/>
    </location>
</feature>